<dbReference type="CDD" id="cd01895">
    <property type="entry name" value="EngA2"/>
    <property type="match status" value="1"/>
</dbReference>
<dbReference type="Proteomes" id="UP000514720">
    <property type="component" value="Chromosome"/>
</dbReference>
<feature type="binding site" evidence="9">
    <location>
        <begin position="9"/>
        <end position="16"/>
    </location>
    <ligand>
        <name>GTP</name>
        <dbReference type="ChEBI" id="CHEBI:37565"/>
        <label>1</label>
    </ligand>
</feature>
<evidence type="ECO:0000313" key="13">
    <source>
        <dbReference type="EMBL" id="QMS85668.1"/>
    </source>
</evidence>
<dbReference type="PROSITE" id="PS51712">
    <property type="entry name" value="G_ENGA"/>
    <property type="match status" value="2"/>
</dbReference>
<feature type="binding site" evidence="9">
    <location>
        <begin position="293"/>
        <end position="296"/>
    </location>
    <ligand>
        <name>GTP</name>
        <dbReference type="ChEBI" id="CHEBI:37565"/>
        <label>2</label>
    </ligand>
</feature>
<gene>
    <name evidence="9" type="primary">der</name>
    <name evidence="13" type="ORF">G4Z02_07900</name>
</gene>
<keyword evidence="5 9" id="KW-0547">Nucleotide-binding</keyword>
<protein>
    <recommendedName>
        <fullName evidence="2 9">GTPase Der</fullName>
    </recommendedName>
    <alternativeName>
        <fullName evidence="7 9">GTP-binding protein EngA</fullName>
    </alternativeName>
</protein>
<feature type="binding site" evidence="9">
    <location>
        <begin position="181"/>
        <end position="188"/>
    </location>
    <ligand>
        <name>GTP</name>
        <dbReference type="ChEBI" id="CHEBI:37565"/>
        <label>2</label>
    </ligand>
</feature>
<evidence type="ECO:0000256" key="7">
    <source>
        <dbReference type="ARBA" id="ARBA00032345"/>
    </source>
</evidence>
<dbReference type="EMBL" id="CP048914">
    <property type="protein sequence ID" value="QMS85668.1"/>
    <property type="molecule type" value="Genomic_DNA"/>
</dbReference>
<feature type="domain" description="EngA-type G" evidence="12">
    <location>
        <begin position="175"/>
        <end position="350"/>
    </location>
</feature>
<dbReference type="AlphaFoldDB" id="A0A7L7KV75"/>
<evidence type="ECO:0000256" key="9">
    <source>
        <dbReference type="HAMAP-Rule" id="MF_00195"/>
    </source>
</evidence>
<evidence type="ECO:0000256" key="6">
    <source>
        <dbReference type="ARBA" id="ARBA00023134"/>
    </source>
</evidence>
<proteinExistence type="inferred from homology"/>
<dbReference type="Gene3D" id="3.40.50.300">
    <property type="entry name" value="P-loop containing nucleotide triphosphate hydrolases"/>
    <property type="match status" value="2"/>
</dbReference>
<dbReference type="GO" id="GO:0042254">
    <property type="term" value="P:ribosome biogenesis"/>
    <property type="evidence" value="ECO:0007669"/>
    <property type="project" value="UniProtKB-KW"/>
</dbReference>
<keyword evidence="4 11" id="KW-0677">Repeat</keyword>
<dbReference type="PANTHER" id="PTHR43834">
    <property type="entry name" value="GTPASE DER"/>
    <property type="match status" value="1"/>
</dbReference>
<feature type="domain" description="EngA-type G" evidence="12">
    <location>
        <begin position="3"/>
        <end position="166"/>
    </location>
</feature>
<dbReference type="PRINTS" id="PR00326">
    <property type="entry name" value="GTP1OBG"/>
</dbReference>
<dbReference type="GO" id="GO:0005525">
    <property type="term" value="F:GTP binding"/>
    <property type="evidence" value="ECO:0007669"/>
    <property type="project" value="UniProtKB-UniRule"/>
</dbReference>
<feature type="binding site" evidence="9">
    <location>
        <begin position="118"/>
        <end position="121"/>
    </location>
    <ligand>
        <name>GTP</name>
        <dbReference type="ChEBI" id="CHEBI:37565"/>
        <label>1</label>
    </ligand>
</feature>
<dbReference type="Pfam" id="PF01926">
    <property type="entry name" value="MMR_HSR1"/>
    <property type="match status" value="2"/>
</dbReference>
<comment type="function">
    <text evidence="8 9 11">GTPase that plays an essential role in the late steps of ribosome biogenesis.</text>
</comment>
<evidence type="ECO:0000256" key="5">
    <source>
        <dbReference type="ARBA" id="ARBA00022741"/>
    </source>
</evidence>
<keyword evidence="6 9" id="KW-0342">GTP-binding</keyword>
<dbReference type="FunFam" id="3.30.300.20:FF:000004">
    <property type="entry name" value="GTPase Der"/>
    <property type="match status" value="1"/>
</dbReference>
<keyword evidence="3 9" id="KW-0690">Ribosome biogenesis</keyword>
<evidence type="ECO:0000259" key="12">
    <source>
        <dbReference type="PROSITE" id="PS51712"/>
    </source>
</evidence>
<dbReference type="SUPFAM" id="SSF52540">
    <property type="entry name" value="P-loop containing nucleoside triphosphate hydrolases"/>
    <property type="match status" value="2"/>
</dbReference>
<dbReference type="RefSeq" id="WP_258877471.1">
    <property type="nucleotide sequence ID" value="NZ_CP048914.1"/>
</dbReference>
<dbReference type="InterPro" id="IPR015946">
    <property type="entry name" value="KH_dom-like_a/b"/>
</dbReference>
<evidence type="ECO:0000256" key="4">
    <source>
        <dbReference type="ARBA" id="ARBA00022737"/>
    </source>
</evidence>
<dbReference type="PIRSF" id="PIRSF006485">
    <property type="entry name" value="GTP-binding_EngA"/>
    <property type="match status" value="1"/>
</dbReference>
<evidence type="ECO:0000256" key="2">
    <source>
        <dbReference type="ARBA" id="ARBA00020953"/>
    </source>
</evidence>
<evidence type="ECO:0000256" key="11">
    <source>
        <dbReference type="RuleBase" id="RU004481"/>
    </source>
</evidence>
<feature type="binding site" evidence="9">
    <location>
        <begin position="56"/>
        <end position="60"/>
    </location>
    <ligand>
        <name>GTP</name>
        <dbReference type="ChEBI" id="CHEBI:37565"/>
        <label>1</label>
    </ligand>
</feature>
<dbReference type="NCBIfam" id="TIGR03594">
    <property type="entry name" value="GTPase_EngA"/>
    <property type="match status" value="1"/>
</dbReference>
<accession>A0A7L7KV75</accession>
<dbReference type="InterPro" id="IPR032859">
    <property type="entry name" value="KH_dom-like"/>
</dbReference>
<sequence>MYPTVAIVGRPNVGKSTLFNRIVGDRVSITDDEPGITRDRIYAKAEWLTKQFHIIDTGGIDFNDTPFIHEIKQQTQIAIDEADVILFVCDIRSGITDDDMYIARMLYKADKPVVIALNKADDKNLTDTMYEFYSLGLGDPIPVSSGHGIGIGDMLDEVVRKLPLKEEVVYEEDRIKLCLIGRPNVGKSSLFNALIGEERVIVSDIEGTTRDSIDSLFSYNEQDYVVIDTAGLRKRGKVYENAEKYSVLRALSAIERSDICLILIDAETGIREQDKKIAGYAIDAGKAVMLVVNKWDTITKDTNTMNRWIKEIESHFQFVKFAPILFLSAKTKQRVHTIFPAIQNTFVNYNRRVQTSVLNDVLLDAFYVNPPKPHNGERVKLFYATQVAVKPPTFVLFVNDEDCMHFSYERYLRNRLRESFHFEGTPIKIILRKRD</sequence>
<keyword evidence="14" id="KW-1185">Reference proteome</keyword>
<dbReference type="Pfam" id="PF14714">
    <property type="entry name" value="KH_dom-like"/>
    <property type="match status" value="1"/>
</dbReference>
<dbReference type="InterPro" id="IPR031166">
    <property type="entry name" value="G_ENGA"/>
</dbReference>
<evidence type="ECO:0000256" key="8">
    <source>
        <dbReference type="ARBA" id="ARBA00053470"/>
    </source>
</evidence>
<dbReference type="FunFam" id="3.40.50.300:FF:000057">
    <property type="entry name" value="GTPase Der"/>
    <property type="match status" value="1"/>
</dbReference>
<comment type="subunit">
    <text evidence="9">Associates with the 50S ribosomal subunit.</text>
</comment>
<reference evidence="13 14" key="1">
    <citation type="submission" date="2020-02" db="EMBL/GenBank/DDBJ databases">
        <authorList>
            <person name="Zheng R.K."/>
            <person name="Sun C.M."/>
        </authorList>
    </citation>
    <scope>NUCLEOTIDE SEQUENCE [LARGE SCALE GENOMIC DNA]</scope>
    <source>
        <strain evidence="14">zrk13</strain>
    </source>
</reference>
<dbReference type="InterPro" id="IPR005225">
    <property type="entry name" value="Small_GTP-bd"/>
</dbReference>
<dbReference type="InterPro" id="IPR006073">
    <property type="entry name" value="GTP-bd"/>
</dbReference>
<comment type="similarity">
    <text evidence="1 9 10 11">Belongs to the TRAFAC class TrmE-Era-EngA-EngB-Septin-like GTPase superfamily. EngA (Der) GTPase family.</text>
</comment>
<dbReference type="InterPro" id="IPR016484">
    <property type="entry name" value="GTPase_Der"/>
</dbReference>
<name>A0A7L7KV75_9MOLU</name>
<evidence type="ECO:0000256" key="3">
    <source>
        <dbReference type="ARBA" id="ARBA00022517"/>
    </source>
</evidence>
<dbReference type="FunFam" id="3.40.50.300:FF:000040">
    <property type="entry name" value="GTPase Der"/>
    <property type="match status" value="1"/>
</dbReference>
<evidence type="ECO:0000256" key="10">
    <source>
        <dbReference type="PROSITE-ProRule" id="PRU01049"/>
    </source>
</evidence>
<evidence type="ECO:0000256" key="1">
    <source>
        <dbReference type="ARBA" id="ARBA00008279"/>
    </source>
</evidence>
<dbReference type="CDD" id="cd01894">
    <property type="entry name" value="EngA1"/>
    <property type="match status" value="1"/>
</dbReference>
<dbReference type="PANTHER" id="PTHR43834:SF6">
    <property type="entry name" value="GTPASE DER"/>
    <property type="match status" value="1"/>
</dbReference>
<dbReference type="NCBIfam" id="TIGR00231">
    <property type="entry name" value="small_GTP"/>
    <property type="match status" value="2"/>
</dbReference>
<dbReference type="GO" id="GO:0043022">
    <property type="term" value="F:ribosome binding"/>
    <property type="evidence" value="ECO:0007669"/>
    <property type="project" value="TreeGrafter"/>
</dbReference>
<dbReference type="Gene3D" id="3.30.300.20">
    <property type="match status" value="1"/>
</dbReference>
<evidence type="ECO:0000313" key="14">
    <source>
        <dbReference type="Proteomes" id="UP000514720"/>
    </source>
</evidence>
<dbReference type="InterPro" id="IPR027417">
    <property type="entry name" value="P-loop_NTPase"/>
</dbReference>
<organism evidence="13 14">
    <name type="scientific">Candidatus Xianfuyuplasma coldseepsis</name>
    <dbReference type="NCBI Taxonomy" id="2782163"/>
    <lineage>
        <taxon>Bacteria</taxon>
        <taxon>Bacillati</taxon>
        <taxon>Mycoplasmatota</taxon>
        <taxon>Mollicutes</taxon>
        <taxon>Candidatus Izemoplasmatales</taxon>
        <taxon>Candidatus Izemoplasmataceae</taxon>
        <taxon>Candidatus Xianfuyuplasma</taxon>
    </lineage>
</organism>
<feature type="binding site" evidence="9">
    <location>
        <begin position="228"/>
        <end position="232"/>
    </location>
    <ligand>
        <name>GTP</name>
        <dbReference type="ChEBI" id="CHEBI:37565"/>
        <label>2</label>
    </ligand>
</feature>
<dbReference type="KEGG" id="xcl:G4Z02_07900"/>
<dbReference type="HAMAP" id="MF_00195">
    <property type="entry name" value="GTPase_Der"/>
    <property type="match status" value="1"/>
</dbReference>